<keyword evidence="8" id="KW-0804">Transcription</keyword>
<feature type="region of interest" description="Disordered" evidence="10">
    <location>
        <begin position="159"/>
        <end position="202"/>
    </location>
</feature>
<proteinExistence type="predicted"/>
<keyword evidence="3" id="KW-0156">Chromatin regulator</keyword>
<evidence type="ECO:0000256" key="8">
    <source>
        <dbReference type="ARBA" id="ARBA00023163"/>
    </source>
</evidence>
<keyword evidence="4" id="KW-0223">Dioxygenase</keyword>
<dbReference type="InterPro" id="IPR050690">
    <property type="entry name" value="JHDM1_Histone_Demethylase"/>
</dbReference>
<evidence type="ECO:0000256" key="3">
    <source>
        <dbReference type="ARBA" id="ARBA00022853"/>
    </source>
</evidence>
<keyword evidence="2" id="KW-0479">Metal-binding</keyword>
<sequence length="1365" mass="139996">MARKGRPVDYRRLAAADMSDLSLGDALGTDFRALHSELLSFGGYRNAGTRSLPAAQLTPEWLQQNGAFRPTLIPAAPAAARELGIALPEGSLTVDRLASRLGIATEVHTMDVQTQGEGPRWTLHQWCLYWEARRAASREPPPALAAAGGAAGAGGLASGALTGSLQQPGTARAGRPAPAEDEADSAAVKRKRTAEEEAAAQHLKGISAESKKRLLEVSALSLTGTALEAEVSPPTAVCAVDLAQQVWPEGAPSRPSTSVNLVMSPEGAYTDFHLAVGGSSVWLHCLSGRRVLALVPPTPRNLATYVAWAASARYAGVFLPAHCEGVVRLEMGPGDTLIIPGGWAHASATTASSVLLGGSFLRRDALALQLEAWRIEDHLAVRPRFRYPAFKQVLWYAAAAFAKRLQRLAGLPGLELKQRVAERLAAMAEEEAAAAATRGADSQDSDSVSKAGAAKKRKGWLGLGEQREVADDAGTRRPQQAQQPQQGHETPRPAPAGQRALQPPALGLARAAASPTAAGLPRQVGRAVGGGSRLRTAGGVGGGSRAAARAPAARLNPTQQGIDLRGGGGGGEGGRRAAGGGGGGGFGQRKRQRSPDSFIEQDSGGEENSDMAGSDEEAEGVEWAPRRADRQEQEDEEMSEPDTDPDVDELAAAGYRHRYAADDDGQAARPRRMTARQAAAAAKEAAAWDGRLARRAAGAAAYDEFDDEELGDDEEWEGGGGSGGRGRRSTRFRGQMPAHMAALLQEEEAEEAEEAAEAAYLAAPHVSTAAAALAAFEAAAQQQPATAVAPAAAAGAGLKPVKIKVKAPAAPPAEQQQQAVGVQPAAVQHTPASGIKIKIKPAGAAQQAQQPTIPQVDGAGDESGDEAPAAAAAAAGGQDELAAMYDALFDEQPAQQGAAAAQPQVQQEQLPAALASPLGLQARQPPATQQAQQAQQAGSKQEQGQQSEGADLHRNASLAMWLDGGGAGEARQRSQGGAEQPAAGSTGAQAALDAQPAAEPAAEAVQMAAEAVQQQRPRHDSRQLSDSSQGQLAAGGQDSEAAHRSGGSASPSVEGPAASGGAAPAAAGQASPQQQQAQQEQQQQRDQQQQPQPQPPRSGGRAAQEERPAGSSGAPSPADAAGFAAGMAAANGAAAAMAAAQPGAAAAAAVAGDEEEEEGWDLDPAAPPAEPLSLEEEEGLAALLAALKDWLRKPHALNDVPLTISNPKAVVARLEVCMRELGLSLTPPPQVDFDSVPLERLLPVRTPRAGGLTGTLASHQTPQTAGGSEFVPGELDAVGELEEGGEFDPDDLEEEGEAPVVEESAGPKRKLVPASAAKPAGLVARAGGSAGRPPGASALAPPAAKRSKASVKERLSKKLGLGKKR</sequence>
<evidence type="ECO:0000256" key="2">
    <source>
        <dbReference type="ARBA" id="ARBA00022723"/>
    </source>
</evidence>
<evidence type="ECO:0000259" key="11">
    <source>
        <dbReference type="PROSITE" id="PS51184"/>
    </source>
</evidence>
<dbReference type="InterPro" id="IPR041070">
    <property type="entry name" value="JHD"/>
</dbReference>
<dbReference type="Gene3D" id="2.60.120.650">
    <property type="entry name" value="Cupin"/>
    <property type="match status" value="2"/>
</dbReference>
<dbReference type="PANTHER" id="PTHR23123">
    <property type="entry name" value="PHD/F-BOX CONTAINING PROTEIN"/>
    <property type="match status" value="1"/>
</dbReference>
<feature type="compositionally biased region" description="Low complexity" evidence="10">
    <location>
        <begin position="840"/>
        <end position="858"/>
    </location>
</feature>
<dbReference type="GO" id="GO:0046872">
    <property type="term" value="F:metal ion binding"/>
    <property type="evidence" value="ECO:0007669"/>
    <property type="project" value="UniProtKB-KW"/>
</dbReference>
<dbReference type="GO" id="GO:0006325">
    <property type="term" value="P:chromatin organization"/>
    <property type="evidence" value="ECO:0007669"/>
    <property type="project" value="UniProtKB-KW"/>
</dbReference>
<dbReference type="GO" id="GO:0005634">
    <property type="term" value="C:nucleus"/>
    <property type="evidence" value="ECO:0007669"/>
    <property type="project" value="UniProtKB-SubCell"/>
</dbReference>
<evidence type="ECO:0000256" key="7">
    <source>
        <dbReference type="ARBA" id="ARBA00023015"/>
    </source>
</evidence>
<evidence type="ECO:0000256" key="6">
    <source>
        <dbReference type="ARBA" id="ARBA00023004"/>
    </source>
</evidence>
<keyword evidence="9" id="KW-0539">Nucleus</keyword>
<feature type="compositionally biased region" description="Gly residues" evidence="10">
    <location>
        <begin position="527"/>
        <end position="544"/>
    </location>
</feature>
<feature type="compositionally biased region" description="Low complexity" evidence="10">
    <location>
        <begin position="891"/>
        <end position="949"/>
    </location>
</feature>
<organism evidence="12 13">
    <name type="scientific">Chlorella ohadii</name>
    <dbReference type="NCBI Taxonomy" id="2649997"/>
    <lineage>
        <taxon>Eukaryota</taxon>
        <taxon>Viridiplantae</taxon>
        <taxon>Chlorophyta</taxon>
        <taxon>core chlorophytes</taxon>
        <taxon>Trebouxiophyceae</taxon>
        <taxon>Chlorellales</taxon>
        <taxon>Chlorellaceae</taxon>
        <taxon>Chlorella clade</taxon>
        <taxon>Chlorella</taxon>
    </lineage>
</organism>
<feature type="compositionally biased region" description="Low complexity" evidence="10">
    <location>
        <begin position="1109"/>
        <end position="1151"/>
    </location>
</feature>
<reference evidence="12" key="1">
    <citation type="submission" date="2020-11" db="EMBL/GenBank/DDBJ databases">
        <title>Chlorella ohadii genome sequencing and assembly.</title>
        <authorList>
            <person name="Murik O."/>
            <person name="Treves H."/>
            <person name="Kedem I."/>
            <person name="Shotland Y."/>
            <person name="Kaplan A."/>
        </authorList>
    </citation>
    <scope>NUCLEOTIDE SEQUENCE</scope>
    <source>
        <strain evidence="12">1</strain>
    </source>
</reference>
<keyword evidence="13" id="KW-1185">Reference proteome</keyword>
<feature type="region of interest" description="Disordered" evidence="10">
    <location>
        <begin position="1250"/>
        <end position="1365"/>
    </location>
</feature>
<accession>A0AAD5DTL8</accession>
<dbReference type="SMART" id="SM00558">
    <property type="entry name" value="JmjC"/>
    <property type="match status" value="1"/>
</dbReference>
<feature type="compositionally biased region" description="Low complexity" evidence="10">
    <location>
        <begin position="159"/>
        <end position="177"/>
    </location>
</feature>
<dbReference type="SUPFAM" id="SSF51197">
    <property type="entry name" value="Clavaminate synthase-like"/>
    <property type="match status" value="1"/>
</dbReference>
<feature type="compositionally biased region" description="Low complexity" evidence="10">
    <location>
        <begin position="545"/>
        <end position="555"/>
    </location>
</feature>
<feature type="compositionally biased region" description="Low complexity" evidence="10">
    <location>
        <begin position="1324"/>
        <end position="1344"/>
    </location>
</feature>
<feature type="compositionally biased region" description="Low complexity" evidence="10">
    <location>
        <begin position="675"/>
        <end position="701"/>
    </location>
</feature>
<feature type="domain" description="JmjC" evidence="11">
    <location>
        <begin position="222"/>
        <end position="377"/>
    </location>
</feature>
<feature type="compositionally biased region" description="Acidic residues" evidence="10">
    <location>
        <begin position="1277"/>
        <end position="1297"/>
    </location>
</feature>
<feature type="compositionally biased region" description="Basic and acidic residues" evidence="10">
    <location>
        <begin position="465"/>
        <end position="475"/>
    </location>
</feature>
<evidence type="ECO:0000256" key="1">
    <source>
        <dbReference type="ARBA" id="ARBA00004123"/>
    </source>
</evidence>
<dbReference type="PROSITE" id="PS51184">
    <property type="entry name" value="JMJC"/>
    <property type="match status" value="1"/>
</dbReference>
<evidence type="ECO:0000256" key="9">
    <source>
        <dbReference type="ARBA" id="ARBA00023242"/>
    </source>
</evidence>
<evidence type="ECO:0000313" key="13">
    <source>
        <dbReference type="Proteomes" id="UP001205105"/>
    </source>
</evidence>
<evidence type="ECO:0000256" key="5">
    <source>
        <dbReference type="ARBA" id="ARBA00023002"/>
    </source>
</evidence>
<feature type="compositionally biased region" description="Polar residues" evidence="10">
    <location>
        <begin position="1255"/>
        <end position="1266"/>
    </location>
</feature>
<dbReference type="Proteomes" id="UP001205105">
    <property type="component" value="Unassembled WGS sequence"/>
</dbReference>
<feature type="compositionally biased region" description="Acidic residues" evidence="10">
    <location>
        <begin position="703"/>
        <end position="717"/>
    </location>
</feature>
<dbReference type="Pfam" id="PF17811">
    <property type="entry name" value="JHD"/>
    <property type="match status" value="1"/>
</dbReference>
<feature type="compositionally biased region" description="Acidic residues" evidence="10">
    <location>
        <begin position="632"/>
        <end position="649"/>
    </location>
</feature>
<comment type="subcellular location">
    <subcellularLocation>
        <location evidence="1">Nucleus</location>
    </subcellularLocation>
</comment>
<name>A0AAD5DTL8_9CHLO</name>
<feature type="compositionally biased region" description="Acidic residues" evidence="10">
    <location>
        <begin position="603"/>
        <end position="620"/>
    </location>
</feature>
<feature type="compositionally biased region" description="Gly residues" evidence="10">
    <location>
        <begin position="564"/>
        <end position="587"/>
    </location>
</feature>
<gene>
    <name evidence="12" type="ORF">COHA_004097</name>
</gene>
<protein>
    <recommendedName>
        <fullName evidence="11">JmjC domain-containing protein</fullName>
    </recommendedName>
</protein>
<feature type="region of interest" description="Disordered" evidence="10">
    <location>
        <begin position="840"/>
        <end position="1174"/>
    </location>
</feature>
<feature type="compositionally biased region" description="Acidic residues" evidence="10">
    <location>
        <begin position="1152"/>
        <end position="1161"/>
    </location>
</feature>
<evidence type="ECO:0000256" key="4">
    <source>
        <dbReference type="ARBA" id="ARBA00022964"/>
    </source>
</evidence>
<dbReference type="EMBL" id="JADXDR010000054">
    <property type="protein sequence ID" value="KAI7842184.1"/>
    <property type="molecule type" value="Genomic_DNA"/>
</dbReference>
<keyword evidence="6" id="KW-0408">Iron</keyword>
<feature type="compositionally biased region" description="Low complexity" evidence="10">
    <location>
        <begin position="988"/>
        <end position="1015"/>
    </location>
</feature>
<keyword evidence="7" id="KW-0805">Transcription regulation</keyword>
<dbReference type="GO" id="GO:0051213">
    <property type="term" value="F:dioxygenase activity"/>
    <property type="evidence" value="ECO:0007669"/>
    <property type="project" value="UniProtKB-KW"/>
</dbReference>
<comment type="caution">
    <text evidence="12">The sequence shown here is derived from an EMBL/GenBank/DDBJ whole genome shotgun (WGS) entry which is preliminary data.</text>
</comment>
<dbReference type="InterPro" id="IPR003347">
    <property type="entry name" value="JmjC_dom"/>
</dbReference>
<evidence type="ECO:0000313" key="12">
    <source>
        <dbReference type="EMBL" id="KAI7842184.1"/>
    </source>
</evidence>
<feature type="compositionally biased region" description="Low complexity" evidence="10">
    <location>
        <begin position="1045"/>
        <end position="1102"/>
    </location>
</feature>
<feature type="compositionally biased region" description="Low complexity" evidence="10">
    <location>
        <begin position="866"/>
        <end position="883"/>
    </location>
</feature>
<feature type="region of interest" description="Disordered" evidence="10">
    <location>
        <begin position="435"/>
        <end position="732"/>
    </location>
</feature>
<keyword evidence="5" id="KW-0560">Oxidoreductase</keyword>
<evidence type="ECO:0000256" key="10">
    <source>
        <dbReference type="SAM" id="MobiDB-lite"/>
    </source>
</evidence>